<dbReference type="InterPro" id="IPR010201">
    <property type="entry name" value="HflK"/>
</dbReference>
<dbReference type="Gene3D" id="3.30.479.30">
    <property type="entry name" value="Band 7 domain"/>
    <property type="match status" value="1"/>
</dbReference>
<dbReference type="GO" id="GO:0008233">
    <property type="term" value="F:peptidase activity"/>
    <property type="evidence" value="ECO:0007669"/>
    <property type="project" value="UniProtKB-KW"/>
</dbReference>
<reference evidence="8 9" key="1">
    <citation type="submission" date="2017-08" db="EMBL/GenBank/DDBJ databases">
        <title>Aliifodinibius alkalisoli sp. nov., isolated from saline alkaline soil.</title>
        <authorList>
            <person name="Liu D."/>
            <person name="Zhang G."/>
        </authorList>
    </citation>
    <scope>NUCLEOTIDE SEQUENCE [LARGE SCALE GENOMIC DNA]</scope>
    <source>
        <strain evidence="8 9">WN023</strain>
    </source>
</reference>
<gene>
    <name evidence="8" type="primary">hflK</name>
    <name evidence="8" type="ORF">CK503_05990</name>
</gene>
<sequence length="339" mass="38495">MAQDNNFSGMDIPPQLKKLGSNIRYIILGALVVVIAFSSFFTVNPEEVGIVTRFGEFTRTAYPGLNFKAPFVEEVRYVPIERQLKHEFGYRTTSSGVRSSYQKEGYKDESLMLTGDLNLADVEWVVQYRVDDPYDFLFKIRNPEQTLRDISESAMRQIVGDRTVNEVLTVGRAEVAMKAQDLIQKICNEYESGIRIEQIVLQDINPPDPVKPSFNAVNEAQQQKETLINEAKSEYNKVIPRAKGRAQETIQRAEGYAVNRVNRAQGEASRFNQLYQEYVKAPEVTKRRLYLETLEEILPKLGNKIVTDQNGNSVLPLLQMQMDGVNVNKSNANSKNQGN</sequence>
<dbReference type="NCBIfam" id="TIGR01933">
    <property type="entry name" value="hflK"/>
    <property type="match status" value="1"/>
</dbReference>
<dbReference type="Proteomes" id="UP000218831">
    <property type="component" value="Unassembled WGS sequence"/>
</dbReference>
<comment type="similarity">
    <text evidence="2 6">Belongs to the band 7/mec-2 family. HflK subfamily.</text>
</comment>
<evidence type="ECO:0000256" key="3">
    <source>
        <dbReference type="ARBA" id="ARBA00022692"/>
    </source>
</evidence>
<dbReference type="SUPFAM" id="SSF117892">
    <property type="entry name" value="Band 7/SPFH domain"/>
    <property type="match status" value="1"/>
</dbReference>
<keyword evidence="3 6" id="KW-0812">Transmembrane</keyword>
<dbReference type="PANTHER" id="PTHR43327:SF2">
    <property type="entry name" value="MODULATOR OF FTSH PROTEASE HFLK"/>
    <property type="match status" value="1"/>
</dbReference>
<dbReference type="InterPro" id="IPR050710">
    <property type="entry name" value="Band7/mec-2_domain"/>
</dbReference>
<dbReference type="Pfam" id="PF01145">
    <property type="entry name" value="Band_7"/>
    <property type="match status" value="1"/>
</dbReference>
<protein>
    <recommendedName>
        <fullName evidence="6">Protein HflK</fullName>
    </recommendedName>
</protein>
<keyword evidence="5 6" id="KW-0472">Membrane</keyword>
<comment type="caution">
    <text evidence="8">The sequence shown here is derived from an EMBL/GenBank/DDBJ whole genome shotgun (WGS) entry which is preliminary data.</text>
</comment>
<dbReference type="PANTHER" id="PTHR43327">
    <property type="entry name" value="STOMATIN-LIKE PROTEIN 2, MITOCHONDRIAL"/>
    <property type="match status" value="1"/>
</dbReference>
<evidence type="ECO:0000313" key="9">
    <source>
        <dbReference type="Proteomes" id="UP000218831"/>
    </source>
</evidence>
<keyword evidence="8" id="KW-0645">Protease</keyword>
<dbReference type="CDD" id="cd03404">
    <property type="entry name" value="SPFH_HflK"/>
    <property type="match status" value="1"/>
</dbReference>
<evidence type="ECO:0000259" key="7">
    <source>
        <dbReference type="SMART" id="SM00244"/>
    </source>
</evidence>
<dbReference type="EMBL" id="NSKE01000004">
    <property type="protein sequence ID" value="PAU94353.1"/>
    <property type="molecule type" value="Genomic_DNA"/>
</dbReference>
<dbReference type="OrthoDB" id="9809197at2"/>
<name>A0A2A2GBV8_9BACT</name>
<keyword evidence="4 6" id="KW-1133">Transmembrane helix</keyword>
<evidence type="ECO:0000256" key="4">
    <source>
        <dbReference type="ARBA" id="ARBA00022989"/>
    </source>
</evidence>
<evidence type="ECO:0000256" key="6">
    <source>
        <dbReference type="RuleBase" id="RU364113"/>
    </source>
</evidence>
<evidence type="ECO:0000313" key="8">
    <source>
        <dbReference type="EMBL" id="PAU94353.1"/>
    </source>
</evidence>
<dbReference type="GO" id="GO:0016020">
    <property type="term" value="C:membrane"/>
    <property type="evidence" value="ECO:0007669"/>
    <property type="project" value="UniProtKB-SubCell"/>
</dbReference>
<proteinExistence type="inferred from homology"/>
<evidence type="ECO:0000256" key="1">
    <source>
        <dbReference type="ARBA" id="ARBA00004167"/>
    </source>
</evidence>
<dbReference type="InterPro" id="IPR036013">
    <property type="entry name" value="Band_7/SPFH_dom_sf"/>
</dbReference>
<evidence type="ECO:0000256" key="2">
    <source>
        <dbReference type="ARBA" id="ARBA00006971"/>
    </source>
</evidence>
<feature type="transmembrane region" description="Helical" evidence="6">
    <location>
        <begin position="25"/>
        <end position="43"/>
    </location>
</feature>
<feature type="domain" description="Band 7" evidence="7">
    <location>
        <begin position="38"/>
        <end position="218"/>
    </location>
</feature>
<dbReference type="SMART" id="SM00244">
    <property type="entry name" value="PHB"/>
    <property type="match status" value="1"/>
</dbReference>
<organism evidence="8 9">
    <name type="scientific">Fodinibius salipaludis</name>
    <dbReference type="NCBI Taxonomy" id="2032627"/>
    <lineage>
        <taxon>Bacteria</taxon>
        <taxon>Pseudomonadati</taxon>
        <taxon>Balneolota</taxon>
        <taxon>Balneolia</taxon>
        <taxon>Balneolales</taxon>
        <taxon>Balneolaceae</taxon>
        <taxon>Fodinibius</taxon>
    </lineage>
</organism>
<dbReference type="RefSeq" id="WP_095605894.1">
    <property type="nucleotide sequence ID" value="NZ_NSKE01000004.1"/>
</dbReference>
<dbReference type="GO" id="GO:0006508">
    <property type="term" value="P:proteolysis"/>
    <property type="evidence" value="ECO:0007669"/>
    <property type="project" value="UniProtKB-KW"/>
</dbReference>
<accession>A0A2A2GBV8</accession>
<comment type="subunit">
    <text evidence="6">HflC and HflK may interact to form a multimeric complex.</text>
</comment>
<comment type="function">
    <text evidence="6">HflC and HflK could encode or regulate a protease.</text>
</comment>
<comment type="subcellular location">
    <subcellularLocation>
        <location evidence="1">Membrane</location>
        <topology evidence="1">Single-pass membrane protein</topology>
    </subcellularLocation>
</comment>
<keyword evidence="9" id="KW-1185">Reference proteome</keyword>
<dbReference type="InterPro" id="IPR001107">
    <property type="entry name" value="Band_7"/>
</dbReference>
<dbReference type="AlphaFoldDB" id="A0A2A2GBV8"/>
<keyword evidence="8" id="KW-0378">Hydrolase</keyword>
<evidence type="ECO:0000256" key="5">
    <source>
        <dbReference type="ARBA" id="ARBA00023136"/>
    </source>
</evidence>